<dbReference type="Proteomes" id="UP000011650">
    <property type="component" value="Unassembled WGS sequence"/>
</dbReference>
<dbReference type="PANTHER" id="PTHR44591">
    <property type="entry name" value="STRESS RESPONSE REGULATOR PROTEIN 1"/>
    <property type="match status" value="1"/>
</dbReference>
<dbReference type="STRING" id="1227482.C469_05305"/>
<dbReference type="SUPFAM" id="SSF52172">
    <property type="entry name" value="CheY-like"/>
    <property type="match status" value="1"/>
</dbReference>
<dbReference type="Pfam" id="PF00072">
    <property type="entry name" value="Response_reg"/>
    <property type="match status" value="1"/>
</dbReference>
<dbReference type="InterPro" id="IPR001789">
    <property type="entry name" value="Sig_transdc_resp-reg_receiver"/>
</dbReference>
<evidence type="ECO:0000313" key="5">
    <source>
        <dbReference type="Proteomes" id="UP000011650"/>
    </source>
</evidence>
<keyword evidence="1 2" id="KW-0597">Phosphoprotein</keyword>
<protein>
    <submittedName>
        <fullName evidence="4">Response regulator receiver protein</fullName>
    </submittedName>
</protein>
<evidence type="ECO:0000256" key="1">
    <source>
        <dbReference type="ARBA" id="ARBA00022553"/>
    </source>
</evidence>
<organism evidence="4 5">
    <name type="scientific">Halorubrum lipolyticum DSM 21995</name>
    <dbReference type="NCBI Taxonomy" id="1227482"/>
    <lineage>
        <taxon>Archaea</taxon>
        <taxon>Methanobacteriati</taxon>
        <taxon>Methanobacteriota</taxon>
        <taxon>Stenosarchaea group</taxon>
        <taxon>Halobacteria</taxon>
        <taxon>Halobacteriales</taxon>
        <taxon>Haloferacaceae</taxon>
        <taxon>Halorubrum</taxon>
    </lineage>
</organism>
<evidence type="ECO:0000313" key="4">
    <source>
        <dbReference type="EMBL" id="EMA62515.1"/>
    </source>
</evidence>
<name>M0P169_9EURY</name>
<evidence type="ECO:0000259" key="3">
    <source>
        <dbReference type="PROSITE" id="PS50110"/>
    </source>
</evidence>
<gene>
    <name evidence="4" type="ORF">C469_05305</name>
</gene>
<dbReference type="PATRIC" id="fig|1227482.3.peg.1066"/>
<proteinExistence type="predicted"/>
<dbReference type="PROSITE" id="PS50110">
    <property type="entry name" value="RESPONSE_REGULATORY"/>
    <property type="match status" value="1"/>
</dbReference>
<dbReference type="SMART" id="SM00448">
    <property type="entry name" value="REC"/>
    <property type="match status" value="1"/>
</dbReference>
<keyword evidence="5" id="KW-1185">Reference proteome</keyword>
<dbReference type="InterPro" id="IPR011006">
    <property type="entry name" value="CheY-like_superfamily"/>
</dbReference>
<dbReference type="EMBL" id="AOJG01000012">
    <property type="protein sequence ID" value="EMA62515.1"/>
    <property type="molecule type" value="Genomic_DNA"/>
</dbReference>
<dbReference type="AlphaFoldDB" id="M0P169"/>
<feature type="modified residue" description="4-aspartylphosphate" evidence="2">
    <location>
        <position position="62"/>
    </location>
</feature>
<comment type="caution">
    <text evidence="4">The sequence shown here is derived from an EMBL/GenBank/DDBJ whole genome shotgun (WGS) entry which is preliminary data.</text>
</comment>
<feature type="domain" description="Response regulatory" evidence="3">
    <location>
        <begin position="13"/>
        <end position="127"/>
    </location>
</feature>
<dbReference type="PANTHER" id="PTHR44591:SF3">
    <property type="entry name" value="RESPONSE REGULATORY DOMAIN-CONTAINING PROTEIN"/>
    <property type="match status" value="1"/>
</dbReference>
<dbReference type="Gene3D" id="3.40.50.2300">
    <property type="match status" value="1"/>
</dbReference>
<sequence>MTLSRRRADMTERVLVVDDSSFQRTVVRDALEGPFEVVGEAEHGAEAVELFEAYEPDAVSMDVVMPEMTGIEATAAIKERWPDAVIVMCTSVDQQEKMMEAVKAGADGYVTKPVDADELVPEIRSHLG</sequence>
<accession>M0P169</accession>
<reference evidence="4 5" key="1">
    <citation type="journal article" date="2014" name="PLoS Genet.">
        <title>Phylogenetically driven sequencing of extremely halophilic archaea reveals strategies for static and dynamic osmo-response.</title>
        <authorList>
            <person name="Becker E.A."/>
            <person name="Seitzer P.M."/>
            <person name="Tritt A."/>
            <person name="Larsen D."/>
            <person name="Krusor M."/>
            <person name="Yao A.I."/>
            <person name="Wu D."/>
            <person name="Madern D."/>
            <person name="Eisen J.A."/>
            <person name="Darling A.E."/>
            <person name="Facciotti M.T."/>
        </authorList>
    </citation>
    <scope>NUCLEOTIDE SEQUENCE [LARGE SCALE GENOMIC DNA]</scope>
    <source>
        <strain evidence="4 5">DSM 21995</strain>
    </source>
</reference>
<dbReference type="InterPro" id="IPR050595">
    <property type="entry name" value="Bact_response_regulator"/>
</dbReference>
<evidence type="ECO:0000256" key="2">
    <source>
        <dbReference type="PROSITE-ProRule" id="PRU00169"/>
    </source>
</evidence>
<dbReference type="GO" id="GO:0000160">
    <property type="term" value="P:phosphorelay signal transduction system"/>
    <property type="evidence" value="ECO:0007669"/>
    <property type="project" value="InterPro"/>
</dbReference>